<reference evidence="2 3" key="1">
    <citation type="submission" date="2019-03" db="EMBL/GenBank/DDBJ databases">
        <title>Jiella endophytica sp. nov., a novel endophytic bacterium isolated from root of Ficus microcarpa Linn. f.</title>
        <authorList>
            <person name="Tuo L."/>
        </authorList>
    </citation>
    <scope>NUCLEOTIDE SEQUENCE [LARGE SCALE GENOMIC DNA]</scope>
    <source>
        <strain evidence="2 3">CBS5Q-3</strain>
    </source>
</reference>
<accession>A0A4Y8RN03</accession>
<comment type="caution">
    <text evidence="2">The sequence shown here is derived from an EMBL/GenBank/DDBJ whole genome shotgun (WGS) entry which is preliminary data.</text>
</comment>
<dbReference type="Proteomes" id="UP000298179">
    <property type="component" value="Unassembled WGS sequence"/>
</dbReference>
<dbReference type="RefSeq" id="WP_134761138.1">
    <property type="nucleotide sequence ID" value="NZ_SOZD01000002.1"/>
</dbReference>
<dbReference type="SUPFAM" id="SSF110857">
    <property type="entry name" value="Gamma-glutamyl cyclotransferase-like"/>
    <property type="match status" value="1"/>
</dbReference>
<keyword evidence="2" id="KW-0808">Transferase</keyword>
<proteinExistence type="predicted"/>
<dbReference type="AlphaFoldDB" id="A0A4Y8RN03"/>
<dbReference type="CDD" id="cd06661">
    <property type="entry name" value="GGCT_like"/>
    <property type="match status" value="1"/>
</dbReference>
<dbReference type="InterPro" id="IPR036568">
    <property type="entry name" value="GGCT-like_sf"/>
</dbReference>
<evidence type="ECO:0000259" key="1">
    <source>
        <dbReference type="Pfam" id="PF06094"/>
    </source>
</evidence>
<dbReference type="InterPro" id="IPR013024">
    <property type="entry name" value="GGCT-like"/>
</dbReference>
<sequence length="149" mass="16325">MTDYFAFYGTLMDDAGDPDTPSTQGLVRRVGACRLAGVLRDHGAYPGYFPAAEGRGGEATDGKLVAAELHEVLRPEAFAVFDAWENYDPRNEDGSMYVRRRVELVEPAGLTAWVYVSRLSPGDPVVPGGNWRAHRVVPSGEVADRRRDA</sequence>
<dbReference type="EMBL" id="SOZD01000002">
    <property type="protein sequence ID" value="TFF24968.1"/>
    <property type="molecule type" value="Genomic_DNA"/>
</dbReference>
<dbReference type="Pfam" id="PF06094">
    <property type="entry name" value="GGACT"/>
    <property type="match status" value="1"/>
</dbReference>
<name>A0A4Y8RN03_9HYPH</name>
<dbReference type="InterPro" id="IPR009288">
    <property type="entry name" value="AIG2-like_dom"/>
</dbReference>
<dbReference type="Gene3D" id="3.10.490.10">
    <property type="entry name" value="Gamma-glutamyl cyclotransferase-like"/>
    <property type="match status" value="1"/>
</dbReference>
<organism evidence="2 3">
    <name type="scientific">Jiella endophytica</name>
    <dbReference type="NCBI Taxonomy" id="2558362"/>
    <lineage>
        <taxon>Bacteria</taxon>
        <taxon>Pseudomonadati</taxon>
        <taxon>Pseudomonadota</taxon>
        <taxon>Alphaproteobacteria</taxon>
        <taxon>Hyphomicrobiales</taxon>
        <taxon>Aurantimonadaceae</taxon>
        <taxon>Jiella</taxon>
    </lineage>
</organism>
<keyword evidence="3" id="KW-1185">Reference proteome</keyword>
<dbReference type="OrthoDB" id="7915859at2"/>
<protein>
    <submittedName>
        <fullName evidence="2">Gamma-glutamylcyclotransferase</fullName>
    </submittedName>
</protein>
<evidence type="ECO:0000313" key="2">
    <source>
        <dbReference type="EMBL" id="TFF24968.1"/>
    </source>
</evidence>
<gene>
    <name evidence="2" type="ORF">E3C22_06170</name>
</gene>
<dbReference type="GO" id="GO:0016740">
    <property type="term" value="F:transferase activity"/>
    <property type="evidence" value="ECO:0007669"/>
    <property type="project" value="UniProtKB-KW"/>
</dbReference>
<evidence type="ECO:0000313" key="3">
    <source>
        <dbReference type="Proteomes" id="UP000298179"/>
    </source>
</evidence>
<feature type="domain" description="Gamma-glutamylcyclotransferase AIG2-like" evidence="1">
    <location>
        <begin position="7"/>
        <end position="132"/>
    </location>
</feature>